<dbReference type="SUPFAM" id="SSF47413">
    <property type="entry name" value="lambda repressor-like DNA-binding domains"/>
    <property type="match status" value="1"/>
</dbReference>
<evidence type="ECO:0000259" key="1">
    <source>
        <dbReference type="SMART" id="SM00530"/>
    </source>
</evidence>
<dbReference type="PANTHER" id="PTHR35010">
    <property type="entry name" value="BLL4672 PROTEIN-RELATED"/>
    <property type="match status" value="1"/>
</dbReference>
<gene>
    <name evidence="2" type="ORF">Q2T52_20070</name>
</gene>
<organism evidence="2 3">
    <name type="scientific">Rhizobium oryzicola</name>
    <dbReference type="NCBI Taxonomy" id="1232668"/>
    <lineage>
        <taxon>Bacteria</taxon>
        <taxon>Pseudomonadati</taxon>
        <taxon>Pseudomonadota</taxon>
        <taxon>Alphaproteobacteria</taxon>
        <taxon>Hyphomicrobiales</taxon>
        <taxon>Rhizobiaceae</taxon>
        <taxon>Rhizobium/Agrobacterium group</taxon>
        <taxon>Rhizobium</taxon>
    </lineage>
</organism>
<dbReference type="Pfam" id="PF17765">
    <property type="entry name" value="MLTR_LBD"/>
    <property type="match status" value="1"/>
</dbReference>
<reference evidence="2" key="1">
    <citation type="journal article" date="2015" name="Int. J. Syst. Evol. Microbiol.">
        <title>Rhizobium oryzicola sp. nov., potential plant-growth-promoting endophytic bacteria isolated from rice roots.</title>
        <authorList>
            <person name="Zhang X.X."/>
            <person name="Gao J.S."/>
            <person name="Cao Y.H."/>
            <person name="Sheirdil R.A."/>
            <person name="Wang X.C."/>
            <person name="Zhang L."/>
        </authorList>
    </citation>
    <scope>NUCLEOTIDE SEQUENCE</scope>
    <source>
        <strain evidence="2">05753</strain>
    </source>
</reference>
<dbReference type="RefSeq" id="WP_302078630.1">
    <property type="nucleotide sequence ID" value="NZ_JAUKWQ010000008.1"/>
</dbReference>
<dbReference type="InterPro" id="IPR041413">
    <property type="entry name" value="MLTR_LBD"/>
</dbReference>
<dbReference type="Pfam" id="PF13560">
    <property type="entry name" value="HTH_31"/>
    <property type="match status" value="1"/>
</dbReference>
<evidence type="ECO:0000313" key="3">
    <source>
        <dbReference type="Proteomes" id="UP001169006"/>
    </source>
</evidence>
<protein>
    <submittedName>
        <fullName evidence="2">Helix-turn-helix transcriptional regulator</fullName>
    </submittedName>
</protein>
<reference evidence="2" key="2">
    <citation type="submission" date="2023-07" db="EMBL/GenBank/DDBJ databases">
        <authorList>
            <person name="Sun H."/>
        </authorList>
    </citation>
    <scope>NUCLEOTIDE SEQUENCE</scope>
    <source>
        <strain evidence="2">05753</strain>
    </source>
</reference>
<dbReference type="EMBL" id="JAUKWQ010000008">
    <property type="protein sequence ID" value="MDO1584391.1"/>
    <property type="molecule type" value="Genomic_DNA"/>
</dbReference>
<name>A0ABT8T2I9_9HYPH</name>
<dbReference type="SMART" id="SM00530">
    <property type="entry name" value="HTH_XRE"/>
    <property type="match status" value="1"/>
</dbReference>
<feature type="domain" description="HTH cro/C1-type" evidence="1">
    <location>
        <begin position="13"/>
        <end position="81"/>
    </location>
</feature>
<dbReference type="Gene3D" id="3.30.450.180">
    <property type="match status" value="1"/>
</dbReference>
<keyword evidence="3" id="KW-1185">Reference proteome</keyword>
<evidence type="ECO:0000313" key="2">
    <source>
        <dbReference type="EMBL" id="MDO1584391.1"/>
    </source>
</evidence>
<dbReference type="PANTHER" id="PTHR35010:SF2">
    <property type="entry name" value="BLL4672 PROTEIN"/>
    <property type="match status" value="1"/>
</dbReference>
<comment type="caution">
    <text evidence="2">The sequence shown here is derived from an EMBL/GenBank/DDBJ whole genome shotgun (WGS) entry which is preliminary data.</text>
</comment>
<dbReference type="CDD" id="cd00093">
    <property type="entry name" value="HTH_XRE"/>
    <property type="match status" value="1"/>
</dbReference>
<dbReference type="InterPro" id="IPR010982">
    <property type="entry name" value="Lambda_DNA-bd_dom_sf"/>
</dbReference>
<sequence>MLDLEKRKLLGDFVRSHRERLEPERQFGRRRTPGLRREDLADRAGISATWCAWIEQGREVHPSPQALARLAVALELTRAERAYLFQLAGRRDPDDSQTLGSPGAPQSLVRMVESLGVPAYGLDALWNGCVWNAPAENLFEGWLTEGCDRNLLRFVFLEPSARGLIADWEHRSLRLLAEFRADYGQAMRNPAMSELVDMLMDKSDVFRDGWRQQVVLEREGGERRFHHPRRGPLLFQQHTFRPSDRPDHKLVVLHPVSAAEE</sequence>
<dbReference type="Gene3D" id="1.10.260.40">
    <property type="entry name" value="lambda repressor-like DNA-binding domains"/>
    <property type="match status" value="1"/>
</dbReference>
<dbReference type="Proteomes" id="UP001169006">
    <property type="component" value="Unassembled WGS sequence"/>
</dbReference>
<proteinExistence type="predicted"/>
<dbReference type="InterPro" id="IPR001387">
    <property type="entry name" value="Cro/C1-type_HTH"/>
</dbReference>
<accession>A0ABT8T2I9</accession>